<evidence type="ECO:0000256" key="3">
    <source>
        <dbReference type="SAM" id="Phobius"/>
    </source>
</evidence>
<organism evidence="5 6">
    <name type="scientific">Paenibacillus contaminans</name>
    <dbReference type="NCBI Taxonomy" id="450362"/>
    <lineage>
        <taxon>Bacteria</taxon>
        <taxon>Bacillati</taxon>
        <taxon>Bacillota</taxon>
        <taxon>Bacilli</taxon>
        <taxon>Bacillales</taxon>
        <taxon>Paenibacillaceae</taxon>
        <taxon>Paenibacillus</taxon>
    </lineage>
</organism>
<dbReference type="PANTHER" id="PTHR11844">
    <property type="entry name" value="METALLOPROTEASE INHIBITOR"/>
    <property type="match status" value="1"/>
</dbReference>
<dbReference type="SUPFAM" id="SSF50242">
    <property type="entry name" value="TIMP-like"/>
    <property type="match status" value="1"/>
</dbReference>
<keyword evidence="3" id="KW-1133">Transmembrane helix</keyword>
<evidence type="ECO:0000313" key="6">
    <source>
        <dbReference type="Proteomes" id="UP000250369"/>
    </source>
</evidence>
<evidence type="ECO:0000256" key="2">
    <source>
        <dbReference type="ARBA" id="ARBA00022525"/>
    </source>
</evidence>
<name>A0A329M7M0_9BACL</name>
<comment type="caution">
    <text evidence="5">The sequence shown here is derived from an EMBL/GenBank/DDBJ whole genome shotgun (WGS) entry which is preliminary data.</text>
</comment>
<feature type="chain" id="PRO_5038400289" description="Tissue inhibitor of metalloproteinase" evidence="4">
    <location>
        <begin position="20"/>
        <end position="188"/>
    </location>
</feature>
<feature type="transmembrane region" description="Helical" evidence="3">
    <location>
        <begin position="160"/>
        <end position="180"/>
    </location>
</feature>
<gene>
    <name evidence="5" type="ORF">DQG23_33945</name>
</gene>
<keyword evidence="3" id="KW-0812">Transmembrane</keyword>
<reference evidence="5 6" key="1">
    <citation type="journal article" date="2009" name="Int. J. Syst. Evol. Microbiol.">
        <title>Paenibacillus contaminans sp. nov., isolated from a contaminated laboratory plate.</title>
        <authorList>
            <person name="Chou J.H."/>
            <person name="Lee J.H."/>
            <person name="Lin M.C."/>
            <person name="Chang P.S."/>
            <person name="Arun A.B."/>
            <person name="Young C.C."/>
            <person name="Chen W.M."/>
        </authorList>
    </citation>
    <scope>NUCLEOTIDE SEQUENCE [LARGE SCALE GENOMIC DNA]</scope>
    <source>
        <strain evidence="5 6">CKOBP-6</strain>
    </source>
</reference>
<dbReference type="InterPro" id="IPR001820">
    <property type="entry name" value="TIMP"/>
</dbReference>
<dbReference type="PANTHER" id="PTHR11844:SF33">
    <property type="entry name" value="TISSUE INHIBITOR OF METALLOPROTEINASE"/>
    <property type="match status" value="1"/>
</dbReference>
<feature type="signal peptide" evidence="4">
    <location>
        <begin position="1"/>
        <end position="19"/>
    </location>
</feature>
<dbReference type="Proteomes" id="UP000250369">
    <property type="component" value="Unassembled WGS sequence"/>
</dbReference>
<sequence>MKKAAITALQIILFTAFFASWHMIHPQKGFACSCAGPNSVQEELQKKAAVFSGKAVSVKTSGGLLRSSADPVEVKIEVDKVWKGELGKTQLVYTARDGASCGFGFEKGKQYLVYAYSDNDRLVTNMCDRTKLISNAAEDLSLLKEGKLPSLENRQADPDFTGWYILIGAILLGVASYIVFTGSKRRRR</sequence>
<evidence type="ECO:0000256" key="4">
    <source>
        <dbReference type="SAM" id="SignalP"/>
    </source>
</evidence>
<keyword evidence="4" id="KW-0732">Signal</keyword>
<accession>A0A329M7M0</accession>
<protein>
    <recommendedName>
        <fullName evidence="7">Tissue inhibitor of metalloproteinase</fullName>
    </recommendedName>
</protein>
<dbReference type="GO" id="GO:0008191">
    <property type="term" value="F:metalloendopeptidase inhibitor activity"/>
    <property type="evidence" value="ECO:0007669"/>
    <property type="project" value="InterPro"/>
</dbReference>
<dbReference type="OrthoDB" id="8221747at2"/>
<evidence type="ECO:0000313" key="5">
    <source>
        <dbReference type="EMBL" id="RAV12987.1"/>
    </source>
</evidence>
<dbReference type="InterPro" id="IPR008993">
    <property type="entry name" value="TIMP-like_OB-fold"/>
</dbReference>
<evidence type="ECO:0008006" key="7">
    <source>
        <dbReference type="Google" id="ProtNLM"/>
    </source>
</evidence>
<evidence type="ECO:0000256" key="1">
    <source>
        <dbReference type="ARBA" id="ARBA00004613"/>
    </source>
</evidence>
<dbReference type="GO" id="GO:0031012">
    <property type="term" value="C:extracellular matrix"/>
    <property type="evidence" value="ECO:0007669"/>
    <property type="project" value="TreeGrafter"/>
</dbReference>
<dbReference type="EMBL" id="QMFB01000031">
    <property type="protein sequence ID" value="RAV12987.1"/>
    <property type="molecule type" value="Genomic_DNA"/>
</dbReference>
<comment type="subcellular location">
    <subcellularLocation>
        <location evidence="1">Secreted</location>
    </subcellularLocation>
</comment>
<proteinExistence type="predicted"/>
<dbReference type="AlphaFoldDB" id="A0A329M7M0"/>
<dbReference type="GO" id="GO:0005615">
    <property type="term" value="C:extracellular space"/>
    <property type="evidence" value="ECO:0007669"/>
    <property type="project" value="TreeGrafter"/>
</dbReference>
<dbReference type="GO" id="GO:0051045">
    <property type="term" value="P:negative regulation of membrane protein ectodomain proteolysis"/>
    <property type="evidence" value="ECO:0007669"/>
    <property type="project" value="TreeGrafter"/>
</dbReference>
<dbReference type="Gene3D" id="2.40.50.120">
    <property type="match status" value="1"/>
</dbReference>
<keyword evidence="6" id="KW-1185">Reference proteome</keyword>
<keyword evidence="2" id="KW-0964">Secreted</keyword>
<keyword evidence="3" id="KW-0472">Membrane</keyword>
<dbReference type="RefSeq" id="WP_113035477.1">
    <property type="nucleotide sequence ID" value="NZ_QMFB01000031.1"/>
</dbReference>
<dbReference type="GO" id="GO:0002020">
    <property type="term" value="F:protease binding"/>
    <property type="evidence" value="ECO:0007669"/>
    <property type="project" value="TreeGrafter"/>
</dbReference>